<evidence type="ECO:0000313" key="2">
    <source>
        <dbReference type="EMBL" id="CEF66857.1"/>
    </source>
</evidence>
<dbReference type="RefSeq" id="XP_024506057.1">
    <property type="nucleotide sequence ID" value="XM_024652486.1"/>
</dbReference>
<dbReference type="WormBase" id="SRAE_2000152300">
    <property type="protein sequence ID" value="SRP00316"/>
    <property type="gene ID" value="WBGene00261728"/>
</dbReference>
<protein>
    <submittedName>
        <fullName evidence="4">BED-type domain-containing protein</fullName>
    </submittedName>
</protein>
<organism evidence="2">
    <name type="scientific">Strongyloides ratti</name>
    <name type="common">Parasitic roundworm</name>
    <dbReference type="NCBI Taxonomy" id="34506"/>
    <lineage>
        <taxon>Eukaryota</taxon>
        <taxon>Metazoa</taxon>
        <taxon>Ecdysozoa</taxon>
        <taxon>Nematoda</taxon>
        <taxon>Chromadorea</taxon>
        <taxon>Rhabditida</taxon>
        <taxon>Tylenchina</taxon>
        <taxon>Panagrolaimomorpha</taxon>
        <taxon>Strongyloidoidea</taxon>
        <taxon>Strongyloididae</taxon>
        <taxon>Strongyloides</taxon>
    </lineage>
</organism>
<dbReference type="CTD" id="36379222"/>
<dbReference type="WBParaSite" id="SRAE_2000152300.1">
    <property type="protein sequence ID" value="SRAE_2000152300.1"/>
    <property type="gene ID" value="WBGene00261728"/>
</dbReference>
<name>A0A090LAS2_STRRB</name>
<dbReference type="OrthoDB" id="5812526at2759"/>
<evidence type="ECO:0000313" key="4">
    <source>
        <dbReference type="WBParaSite" id="SRAE_2000152300.1"/>
    </source>
</evidence>
<dbReference type="AlphaFoldDB" id="A0A090LAS2"/>
<dbReference type="OMA" id="FNSRRCG"/>
<feature type="compositionally biased region" description="Low complexity" evidence="1">
    <location>
        <begin position="163"/>
        <end position="177"/>
    </location>
</feature>
<reference evidence="2" key="2">
    <citation type="submission" date="2014-09" db="EMBL/GenBank/DDBJ databases">
        <authorList>
            <person name="Aslett A.Martin."/>
        </authorList>
    </citation>
    <scope>NUCLEOTIDE SEQUENCE</scope>
    <source>
        <strain evidence="2">ED321 Heterogonic</strain>
    </source>
</reference>
<proteinExistence type="predicted"/>
<feature type="region of interest" description="Disordered" evidence="1">
    <location>
        <begin position="159"/>
        <end position="181"/>
    </location>
</feature>
<dbReference type="GeneID" id="36379222"/>
<evidence type="ECO:0000313" key="5">
    <source>
        <dbReference type="WormBase" id="SRAE_2000152300"/>
    </source>
</evidence>
<sequence>MESQFNEISSTDGNSMKFEEVLEKDFEVNVNTNLFNIKNGVLKKESTDDYRNINDHLKIKDQECINDKSTRLRSHSTSINYGKAPGRKKTHPVWIFFKDLKDENPDEIGVICLHCNWKGIDKSPNNLQIHLKKFHINDGVYTKYCDTLATIPIHPYARRKGVSSNSSSSNSRISNSSMPRRLNDCSRINTYQFDPPNIPTFNPLLNSVIMAPGINILPQNILPHMTNNHHNNPFVNIFDTNIPLPSKKPFLSNDLGVSTYNVGTENFFSNLFNIARDMNISITYSYNNQDEFIFSRKDINDKPNNFTKSVILKDYPYEIKVYEKNENHVIECETFQKTDWLQMHWALRGKIQSILFNNNN</sequence>
<dbReference type="EMBL" id="LN609529">
    <property type="protein sequence ID" value="CEF66857.1"/>
    <property type="molecule type" value="Genomic_DNA"/>
</dbReference>
<keyword evidence="3" id="KW-1185">Reference proteome</keyword>
<accession>A0A090LAS2</accession>
<evidence type="ECO:0000256" key="1">
    <source>
        <dbReference type="SAM" id="MobiDB-lite"/>
    </source>
</evidence>
<gene>
    <name evidence="2 4 5" type="ORF">SRAE_2000152300</name>
</gene>
<reference evidence="4" key="3">
    <citation type="submission" date="2020-12" db="UniProtKB">
        <authorList>
            <consortium name="WormBaseParasite"/>
        </authorList>
    </citation>
    <scope>IDENTIFICATION</scope>
</reference>
<dbReference type="Proteomes" id="UP000035682">
    <property type="component" value="Unplaced"/>
</dbReference>
<reference evidence="3" key="1">
    <citation type="submission" date="2014-09" db="EMBL/GenBank/DDBJ databases">
        <authorList>
            <person name="Martin A.A."/>
        </authorList>
    </citation>
    <scope>NUCLEOTIDE SEQUENCE</scope>
    <source>
        <strain evidence="3">ED321</strain>
    </source>
</reference>
<evidence type="ECO:0000313" key="3">
    <source>
        <dbReference type="Proteomes" id="UP000035682"/>
    </source>
</evidence>